<reference evidence="2 3" key="1">
    <citation type="journal article" date="2006" name="Science">
        <title>Genome of rice cluster I archaea -- the key methane producers in the rice rhizosphere.</title>
        <authorList>
            <person name="Erkel C."/>
            <person name="Kube M."/>
            <person name="Reinhardt R."/>
            <person name="Liesack W."/>
        </authorList>
    </citation>
    <scope>NUCLEOTIDE SEQUENCE [LARGE SCALE GENOMIC DNA]</scope>
    <source>
        <strain evidence="3">DSM 22066 / NBRC 105507 / MRE50</strain>
    </source>
</reference>
<organism evidence="2 3">
    <name type="scientific">Methanocella arvoryzae (strain DSM 22066 / NBRC 105507 / MRE50)</name>
    <dbReference type="NCBI Taxonomy" id="351160"/>
    <lineage>
        <taxon>Archaea</taxon>
        <taxon>Methanobacteriati</taxon>
        <taxon>Methanobacteriota</taxon>
        <taxon>Stenosarchaea group</taxon>
        <taxon>Methanomicrobia</taxon>
        <taxon>Methanocellales</taxon>
        <taxon>Methanocellaceae</taxon>
        <taxon>Methanocella</taxon>
    </lineage>
</organism>
<keyword evidence="3" id="KW-1185">Reference proteome</keyword>
<dbReference type="KEGG" id="rci:RRC162"/>
<dbReference type="eggNOG" id="arCOG11649">
    <property type="taxonomic scope" value="Archaea"/>
</dbReference>
<gene>
    <name evidence="2" type="ORF">RRC162</name>
</gene>
<proteinExistence type="predicted"/>
<sequence length="106" mass="11948">MILMPTEEYLKGYVEGFKEALATVGQDLQDHEFEDYTVENYGELYQNIAKQMGNCVVCKDIGTEKGCPAGKTIWCPRIMETMADDMAMTSKEKLLSPPDKDNQPES</sequence>
<evidence type="ECO:0000313" key="2">
    <source>
        <dbReference type="EMBL" id="CAJ37919.1"/>
    </source>
</evidence>
<dbReference type="GeneID" id="5145587"/>
<name>Q0W124_METAR</name>
<feature type="compositionally biased region" description="Basic and acidic residues" evidence="1">
    <location>
        <begin position="90"/>
        <end position="106"/>
    </location>
</feature>
<dbReference type="AlphaFoldDB" id="Q0W124"/>
<evidence type="ECO:0000256" key="1">
    <source>
        <dbReference type="SAM" id="MobiDB-lite"/>
    </source>
</evidence>
<dbReference type="EMBL" id="AM114193">
    <property type="protein sequence ID" value="CAJ37919.1"/>
    <property type="molecule type" value="Genomic_DNA"/>
</dbReference>
<feature type="region of interest" description="Disordered" evidence="1">
    <location>
        <begin position="87"/>
        <end position="106"/>
    </location>
</feature>
<evidence type="ECO:0000313" key="3">
    <source>
        <dbReference type="Proteomes" id="UP000000663"/>
    </source>
</evidence>
<dbReference type="Proteomes" id="UP000000663">
    <property type="component" value="Chromosome"/>
</dbReference>
<dbReference type="RefSeq" id="WP_012034675.1">
    <property type="nucleotide sequence ID" value="NC_009464.1"/>
</dbReference>
<protein>
    <submittedName>
        <fullName evidence="2">Uncharacterized protein</fullName>
    </submittedName>
</protein>
<dbReference type="STRING" id="351160.RRC162"/>
<accession>Q0W124</accession>
<dbReference type="OrthoDB" id="374449at2157"/>